<dbReference type="InterPro" id="IPR036005">
    <property type="entry name" value="Creatinase/aminopeptidase-like"/>
</dbReference>
<evidence type="ECO:0000256" key="1">
    <source>
        <dbReference type="ARBA" id="ARBA00001936"/>
    </source>
</evidence>
<comment type="cofactor">
    <cofactor evidence="1">
        <name>Mn(2+)</name>
        <dbReference type="ChEBI" id="CHEBI:29035"/>
    </cofactor>
</comment>
<evidence type="ECO:0000256" key="2">
    <source>
        <dbReference type="ARBA" id="ARBA00008766"/>
    </source>
</evidence>
<feature type="domain" description="Peptidase M24" evidence="4">
    <location>
        <begin position="135"/>
        <end position="336"/>
    </location>
</feature>
<organism evidence="6 7">
    <name type="scientific">Facklamia hominis</name>
    <dbReference type="NCBI Taxonomy" id="178214"/>
    <lineage>
        <taxon>Bacteria</taxon>
        <taxon>Bacillati</taxon>
        <taxon>Bacillota</taxon>
        <taxon>Bacilli</taxon>
        <taxon>Lactobacillales</taxon>
        <taxon>Aerococcaceae</taxon>
        <taxon>Facklamia</taxon>
    </lineage>
</organism>
<dbReference type="PANTHER" id="PTHR46112">
    <property type="entry name" value="AMINOPEPTIDASE"/>
    <property type="match status" value="1"/>
</dbReference>
<dbReference type="Gene3D" id="3.40.350.10">
    <property type="entry name" value="Creatinase/prolidase N-terminal domain"/>
    <property type="match status" value="1"/>
</dbReference>
<sequence>MNRIQRLQDVLIESNLAALLVTDLLNVRYLVGFTGTAGAVLVTQDEAFFITDFRYQDQAANQVQDAQIRIHQSGVYQEVQAIIVDRNIKQVGIEADNLTVAQFQMVQETLSALVKTTSQIVEELRQVKDQSELDLIQKACEITDEAYQHILGFAKPGLTEIQIANELEAFLKNKGASGMSFTTIVASGARGALPHGVASEKQLAKGELVTLDFGCFYQGYASDMTRTFAIGTVDDQLRKIYDIVLEAQLRVIEHTKAGMTGREIDALARDYISEKGYGDYFGHSNGHGVGLAIHEAPAISTRSNDVMVENMVITDEPGIYLPGIGGVRIEDDLVIQKEGVHVINQSPKEFITI</sequence>
<dbReference type="RefSeq" id="WP_070609846.1">
    <property type="nucleotide sequence ID" value="NZ_JASOOE010000017.1"/>
</dbReference>
<dbReference type="AlphaFoldDB" id="A0AAJ1Q6X4"/>
<evidence type="ECO:0000313" key="6">
    <source>
        <dbReference type="EMBL" id="MDK7187889.1"/>
    </source>
</evidence>
<comment type="caution">
    <text evidence="6">The sequence shown here is derived from an EMBL/GenBank/DDBJ whole genome shotgun (WGS) entry which is preliminary data.</text>
</comment>
<dbReference type="Gene3D" id="3.90.230.10">
    <property type="entry name" value="Creatinase/methionine aminopeptidase superfamily"/>
    <property type="match status" value="1"/>
</dbReference>
<comment type="similarity">
    <text evidence="2">Belongs to the peptidase M24B family.</text>
</comment>
<dbReference type="FunFam" id="3.90.230.10:FF:000014">
    <property type="entry name" value="Aminopeptidase P family protein"/>
    <property type="match status" value="1"/>
</dbReference>
<accession>A0AAJ1Q6X4</accession>
<dbReference type="CDD" id="cd01092">
    <property type="entry name" value="APP-like"/>
    <property type="match status" value="1"/>
</dbReference>
<dbReference type="Proteomes" id="UP001229251">
    <property type="component" value="Unassembled WGS sequence"/>
</dbReference>
<reference evidence="6" key="1">
    <citation type="submission" date="2023-05" db="EMBL/GenBank/DDBJ databases">
        <title>Cataloging the Phylogenetic Diversity of Human Bladder Bacteria.</title>
        <authorList>
            <person name="Du J."/>
        </authorList>
    </citation>
    <scope>NUCLEOTIDE SEQUENCE</scope>
    <source>
        <strain evidence="6">UMB1231</strain>
    </source>
</reference>
<dbReference type="EC" id="3.4.11.9" evidence="6"/>
<protein>
    <submittedName>
        <fullName evidence="6">Aminopeptidase P family protein</fullName>
        <ecNumber evidence="6">3.4.11.9</ecNumber>
    </submittedName>
</protein>
<dbReference type="InterPro" id="IPR000994">
    <property type="entry name" value="Pept_M24"/>
</dbReference>
<feature type="domain" description="Creatinase N-terminal" evidence="5">
    <location>
        <begin position="3"/>
        <end position="127"/>
    </location>
</feature>
<dbReference type="SUPFAM" id="SSF53092">
    <property type="entry name" value="Creatinase/prolidase N-terminal domain"/>
    <property type="match status" value="1"/>
</dbReference>
<keyword evidence="3 6" id="KW-0378">Hydrolase</keyword>
<name>A0AAJ1Q6X4_9LACT</name>
<keyword evidence="6" id="KW-0031">Aminopeptidase</keyword>
<gene>
    <name evidence="6" type="ORF">QP433_07835</name>
</gene>
<dbReference type="EMBL" id="JASOOE010000017">
    <property type="protein sequence ID" value="MDK7187889.1"/>
    <property type="molecule type" value="Genomic_DNA"/>
</dbReference>
<keyword evidence="6" id="KW-0645">Protease</keyword>
<dbReference type="InterPro" id="IPR029149">
    <property type="entry name" value="Creatin/AminoP/Spt16_N"/>
</dbReference>
<evidence type="ECO:0000259" key="5">
    <source>
        <dbReference type="Pfam" id="PF01321"/>
    </source>
</evidence>
<dbReference type="SUPFAM" id="SSF55920">
    <property type="entry name" value="Creatinase/aminopeptidase"/>
    <property type="match status" value="1"/>
</dbReference>
<dbReference type="InterPro" id="IPR000587">
    <property type="entry name" value="Creatinase_N"/>
</dbReference>
<evidence type="ECO:0000259" key="4">
    <source>
        <dbReference type="Pfam" id="PF00557"/>
    </source>
</evidence>
<evidence type="ECO:0000313" key="7">
    <source>
        <dbReference type="Proteomes" id="UP001229251"/>
    </source>
</evidence>
<dbReference type="GO" id="GO:0004177">
    <property type="term" value="F:aminopeptidase activity"/>
    <property type="evidence" value="ECO:0007669"/>
    <property type="project" value="UniProtKB-KW"/>
</dbReference>
<dbReference type="PANTHER" id="PTHR46112:SF3">
    <property type="entry name" value="AMINOPEPTIDASE YPDF"/>
    <property type="match status" value="1"/>
</dbReference>
<evidence type="ECO:0000256" key="3">
    <source>
        <dbReference type="ARBA" id="ARBA00022801"/>
    </source>
</evidence>
<dbReference type="InterPro" id="IPR050659">
    <property type="entry name" value="Peptidase_M24B"/>
</dbReference>
<proteinExistence type="inferred from homology"/>
<dbReference type="Pfam" id="PF01321">
    <property type="entry name" value="Creatinase_N"/>
    <property type="match status" value="1"/>
</dbReference>
<dbReference type="Pfam" id="PF00557">
    <property type="entry name" value="Peptidase_M24"/>
    <property type="match status" value="1"/>
</dbReference>